<dbReference type="PANTHER" id="PTHR10884">
    <property type="entry name" value="NADH DEHYDROGENASE UBIQUINONE IRON-SULFUR PROTEIN 3"/>
    <property type="match status" value="1"/>
</dbReference>
<dbReference type="AlphaFoldDB" id="A0A542ZSP5"/>
<feature type="region of interest" description="Disordered" evidence="2">
    <location>
        <begin position="139"/>
        <end position="198"/>
    </location>
</feature>
<evidence type="ECO:0000256" key="2">
    <source>
        <dbReference type="SAM" id="MobiDB-lite"/>
    </source>
</evidence>
<gene>
    <name evidence="4" type="ORF">FB460_1169</name>
</gene>
<sequence>MTPETSEAPPTKWRHAVTTANKWRHAVTTATEAGFTHFDWLDCSDQIGRTEEFCLTLCLRHGDPYRGEETLIETSIPRDEASVDSLSDVFPGITWSEREIADLFGISFTGGDPRPLLLPPDFGAHPLRKESVAAARVAASWPGAKEPGDAAPSRRRMVPPGVPDPEVWGARDADAPEPDPADVAGSAEGGRVRRRRTR</sequence>
<dbReference type="EMBL" id="VFOR01000001">
    <property type="protein sequence ID" value="TQL63361.1"/>
    <property type="molecule type" value="Genomic_DNA"/>
</dbReference>
<evidence type="ECO:0000259" key="3">
    <source>
        <dbReference type="Pfam" id="PF00329"/>
    </source>
</evidence>
<dbReference type="GO" id="GO:0008137">
    <property type="term" value="F:NADH dehydrogenase (ubiquinone) activity"/>
    <property type="evidence" value="ECO:0007669"/>
    <property type="project" value="InterPro"/>
</dbReference>
<protein>
    <submittedName>
        <fullName evidence="4">Respiratory-subunit NADH dehydrogenase subunit</fullName>
    </submittedName>
</protein>
<dbReference type="InterPro" id="IPR001268">
    <property type="entry name" value="NADH_UbQ_OxRdtase_30kDa_su"/>
</dbReference>
<dbReference type="Pfam" id="PF00329">
    <property type="entry name" value="Complex1_30kDa"/>
    <property type="match status" value="1"/>
</dbReference>
<dbReference type="RefSeq" id="WP_142093090.1">
    <property type="nucleotide sequence ID" value="NZ_BAAAMD010000002.1"/>
</dbReference>
<dbReference type="InterPro" id="IPR037232">
    <property type="entry name" value="NADH_quin_OxRdtase_su_C/D-like"/>
</dbReference>
<evidence type="ECO:0000313" key="4">
    <source>
        <dbReference type="EMBL" id="TQL63361.1"/>
    </source>
</evidence>
<reference evidence="4 5" key="1">
    <citation type="submission" date="2019-06" db="EMBL/GenBank/DDBJ databases">
        <title>Sequencing the genomes of 1000 actinobacteria strains.</title>
        <authorList>
            <person name="Klenk H.-P."/>
        </authorList>
    </citation>
    <scope>NUCLEOTIDE SEQUENCE [LARGE SCALE GENOMIC DNA]</scope>
    <source>
        <strain evidence="4 5">DSM 8251</strain>
    </source>
</reference>
<dbReference type="Gene3D" id="3.30.460.80">
    <property type="entry name" value="NADH:ubiquinone oxidoreductase, 30kDa subunit"/>
    <property type="match status" value="1"/>
</dbReference>
<dbReference type="OrthoDB" id="3746692at2"/>
<accession>A0A542ZSP5</accession>
<proteinExistence type="inferred from homology"/>
<comment type="similarity">
    <text evidence="1">Belongs to the complex I 30 kDa subunit family.</text>
</comment>
<feature type="domain" description="NADH:ubiquinone oxidoreductase 30kDa subunit" evidence="3">
    <location>
        <begin position="19"/>
        <end position="134"/>
    </location>
</feature>
<evidence type="ECO:0000313" key="5">
    <source>
        <dbReference type="Proteomes" id="UP000316196"/>
    </source>
</evidence>
<comment type="caution">
    <text evidence="4">The sequence shown here is derived from an EMBL/GenBank/DDBJ whole genome shotgun (WGS) entry which is preliminary data.</text>
</comment>
<dbReference type="Proteomes" id="UP000316196">
    <property type="component" value="Unassembled WGS sequence"/>
</dbReference>
<name>A0A542ZSP5_9ACTN</name>
<evidence type="ECO:0000256" key="1">
    <source>
        <dbReference type="ARBA" id="ARBA00007569"/>
    </source>
</evidence>
<dbReference type="SUPFAM" id="SSF143243">
    <property type="entry name" value="Nqo5-like"/>
    <property type="match status" value="1"/>
</dbReference>
<keyword evidence="5" id="KW-1185">Reference proteome</keyword>
<dbReference type="PANTHER" id="PTHR10884:SF14">
    <property type="entry name" value="NADH DEHYDROGENASE [UBIQUINONE] IRON-SULFUR PROTEIN 3, MITOCHONDRIAL"/>
    <property type="match status" value="1"/>
</dbReference>
<organism evidence="4 5">
    <name type="scientific">Propioniferax innocua</name>
    <dbReference type="NCBI Taxonomy" id="1753"/>
    <lineage>
        <taxon>Bacteria</taxon>
        <taxon>Bacillati</taxon>
        <taxon>Actinomycetota</taxon>
        <taxon>Actinomycetes</taxon>
        <taxon>Propionibacteriales</taxon>
        <taxon>Propionibacteriaceae</taxon>
        <taxon>Propioniferax</taxon>
    </lineage>
</organism>